<feature type="region of interest" description="Disordered" evidence="1">
    <location>
        <begin position="24"/>
        <end position="47"/>
    </location>
</feature>
<dbReference type="Proteomes" id="UP000297245">
    <property type="component" value="Unassembled WGS sequence"/>
</dbReference>
<keyword evidence="3" id="KW-1185">Reference proteome</keyword>
<organism evidence="2 3">
    <name type="scientific">Dendrothele bispora (strain CBS 962.96)</name>
    <dbReference type="NCBI Taxonomy" id="1314807"/>
    <lineage>
        <taxon>Eukaryota</taxon>
        <taxon>Fungi</taxon>
        <taxon>Dikarya</taxon>
        <taxon>Basidiomycota</taxon>
        <taxon>Agaricomycotina</taxon>
        <taxon>Agaricomycetes</taxon>
        <taxon>Agaricomycetidae</taxon>
        <taxon>Agaricales</taxon>
        <taxon>Agaricales incertae sedis</taxon>
        <taxon>Dendrothele</taxon>
    </lineage>
</organism>
<name>A0A4S8KW57_DENBC</name>
<dbReference type="OrthoDB" id="3068178at2759"/>
<sequence>MWSRTRKGKNQAAPGFKKVSLSSVLGESSTPVVHAESLSSDGRRVKRSIIPVDEPPSPVKRLRQVRKPDTISQLTDQVFGDAFESILSKIYDDDDLALAVDRGTSNIVVVEEVRNRRRYLSSDQPLKEWIPYRDEYLAELLRLEGRGDVEKDECPWCGQPSEDEDGEHIPFYRCVHCFGEDLMCKACCVKRHEANPLHVIEVRNISIFRICLI</sequence>
<reference evidence="2 3" key="1">
    <citation type="journal article" date="2019" name="Nat. Ecol. Evol.">
        <title>Megaphylogeny resolves global patterns of mushroom evolution.</title>
        <authorList>
            <person name="Varga T."/>
            <person name="Krizsan K."/>
            <person name="Foldi C."/>
            <person name="Dima B."/>
            <person name="Sanchez-Garcia M."/>
            <person name="Sanchez-Ramirez S."/>
            <person name="Szollosi G.J."/>
            <person name="Szarkandi J.G."/>
            <person name="Papp V."/>
            <person name="Albert L."/>
            <person name="Andreopoulos W."/>
            <person name="Angelini C."/>
            <person name="Antonin V."/>
            <person name="Barry K.W."/>
            <person name="Bougher N.L."/>
            <person name="Buchanan P."/>
            <person name="Buyck B."/>
            <person name="Bense V."/>
            <person name="Catcheside P."/>
            <person name="Chovatia M."/>
            <person name="Cooper J."/>
            <person name="Damon W."/>
            <person name="Desjardin D."/>
            <person name="Finy P."/>
            <person name="Geml J."/>
            <person name="Haridas S."/>
            <person name="Hughes K."/>
            <person name="Justo A."/>
            <person name="Karasinski D."/>
            <person name="Kautmanova I."/>
            <person name="Kiss B."/>
            <person name="Kocsube S."/>
            <person name="Kotiranta H."/>
            <person name="LaButti K.M."/>
            <person name="Lechner B.E."/>
            <person name="Liimatainen K."/>
            <person name="Lipzen A."/>
            <person name="Lukacs Z."/>
            <person name="Mihaltcheva S."/>
            <person name="Morgado L.N."/>
            <person name="Niskanen T."/>
            <person name="Noordeloos M.E."/>
            <person name="Ohm R.A."/>
            <person name="Ortiz-Santana B."/>
            <person name="Ovrebo C."/>
            <person name="Racz N."/>
            <person name="Riley R."/>
            <person name="Savchenko A."/>
            <person name="Shiryaev A."/>
            <person name="Soop K."/>
            <person name="Spirin V."/>
            <person name="Szebenyi C."/>
            <person name="Tomsovsky M."/>
            <person name="Tulloss R.E."/>
            <person name="Uehling J."/>
            <person name="Grigoriev I.V."/>
            <person name="Vagvolgyi C."/>
            <person name="Papp T."/>
            <person name="Martin F.M."/>
            <person name="Miettinen O."/>
            <person name="Hibbett D.S."/>
            <person name="Nagy L.G."/>
        </authorList>
    </citation>
    <scope>NUCLEOTIDE SEQUENCE [LARGE SCALE GENOMIC DNA]</scope>
    <source>
        <strain evidence="2 3">CBS 962.96</strain>
    </source>
</reference>
<dbReference type="EMBL" id="ML179946">
    <property type="protein sequence ID" value="THU80041.1"/>
    <property type="molecule type" value="Genomic_DNA"/>
</dbReference>
<protein>
    <submittedName>
        <fullName evidence="2">Uncharacterized protein</fullName>
    </submittedName>
</protein>
<evidence type="ECO:0000313" key="3">
    <source>
        <dbReference type="Proteomes" id="UP000297245"/>
    </source>
</evidence>
<proteinExistence type="predicted"/>
<accession>A0A4S8KW57</accession>
<dbReference type="AlphaFoldDB" id="A0A4S8KW57"/>
<gene>
    <name evidence="2" type="ORF">K435DRAFT_874797</name>
</gene>
<evidence type="ECO:0000256" key="1">
    <source>
        <dbReference type="SAM" id="MobiDB-lite"/>
    </source>
</evidence>
<evidence type="ECO:0000313" key="2">
    <source>
        <dbReference type="EMBL" id="THU80041.1"/>
    </source>
</evidence>